<dbReference type="SUPFAM" id="SSF51735">
    <property type="entry name" value="NAD(P)-binding Rossmann-fold domains"/>
    <property type="match status" value="1"/>
</dbReference>
<dbReference type="EMBL" id="CP099837">
    <property type="protein sequence ID" value="USY22316.1"/>
    <property type="molecule type" value="Genomic_DNA"/>
</dbReference>
<protein>
    <submittedName>
        <fullName evidence="2">Saccharopine dehydrogenase NADP-binding domain-containing protein</fullName>
    </submittedName>
</protein>
<feature type="domain" description="Saccharopine dehydrogenase NADP binding" evidence="1">
    <location>
        <begin position="7"/>
        <end position="103"/>
    </location>
</feature>
<dbReference type="RefSeq" id="WP_254421101.1">
    <property type="nucleotide sequence ID" value="NZ_BAAAJB010000046.1"/>
</dbReference>
<gene>
    <name evidence="2" type="ORF">NE857_12320</name>
</gene>
<dbReference type="InterPro" id="IPR036291">
    <property type="entry name" value="NAD(P)-bd_dom_sf"/>
</dbReference>
<dbReference type="PANTHER" id="PTHR43781:SF1">
    <property type="entry name" value="SACCHAROPINE DEHYDROGENASE"/>
    <property type="match status" value="1"/>
</dbReference>
<evidence type="ECO:0000313" key="3">
    <source>
        <dbReference type="Proteomes" id="UP001055940"/>
    </source>
</evidence>
<reference evidence="2" key="1">
    <citation type="submission" date="2022-06" db="EMBL/GenBank/DDBJ databases">
        <authorList>
            <person name="Ping M."/>
        </authorList>
    </citation>
    <scope>NUCLEOTIDE SEQUENCE</scope>
    <source>
        <strain evidence="2">JCM11759T</strain>
    </source>
</reference>
<sequence>MTGPGTVAVLGATGIVGRAALDLLRRLGVTDLRAGARDPERLRLVAAETGARAVPADADDPASLAAFCEGARLVLNCAGPSYLLLDRVARAALGAGADYVDVSGDGPAHRLLGGSDLLEGGRVAVLSAGMLPGLANLVPAHLGGDDLSGARLRVYAGGIERFSPAAAGDLVLSVDGADGTGGDHWYGEALAAWRGGRRVPRALSAEQDTEVPYFPGRVTVMPYLTADCERLARSAGLASLEWFNVFTGPQLRPALGRLRGHVSRDPAALAAAVEQVRAAGELDLGHNNPYYLMAFTLTTPEVTRTAVLRTPSSFRLTAATAVLAARSVLDGAVPPGLHFADEVLDPGPTLHGARRLGTLPLLDVHDHDGGDHALPIEEGSL</sequence>
<evidence type="ECO:0000313" key="2">
    <source>
        <dbReference type="EMBL" id="USY22316.1"/>
    </source>
</evidence>
<dbReference type="InterPro" id="IPR005097">
    <property type="entry name" value="Sacchrp_dh_NADP-bd"/>
</dbReference>
<keyword evidence="3" id="KW-1185">Reference proteome</keyword>
<dbReference type="PANTHER" id="PTHR43781">
    <property type="entry name" value="SACCHAROPINE DEHYDROGENASE"/>
    <property type="match status" value="1"/>
</dbReference>
<name>A0ABY5DGU0_9ACTN</name>
<dbReference type="Pfam" id="PF03435">
    <property type="entry name" value="Sacchrp_dh_NADP"/>
    <property type="match status" value="1"/>
</dbReference>
<dbReference type="Proteomes" id="UP001055940">
    <property type="component" value="Chromosome"/>
</dbReference>
<evidence type="ECO:0000259" key="1">
    <source>
        <dbReference type="Pfam" id="PF03435"/>
    </source>
</evidence>
<accession>A0ABY5DGU0</accession>
<proteinExistence type="predicted"/>
<dbReference type="Gene3D" id="3.40.50.720">
    <property type="entry name" value="NAD(P)-binding Rossmann-like Domain"/>
    <property type="match status" value="1"/>
</dbReference>
<organism evidence="2 3">
    <name type="scientific">Nocardiopsis exhalans</name>
    <dbReference type="NCBI Taxonomy" id="163604"/>
    <lineage>
        <taxon>Bacteria</taxon>
        <taxon>Bacillati</taxon>
        <taxon>Actinomycetota</taxon>
        <taxon>Actinomycetes</taxon>
        <taxon>Streptosporangiales</taxon>
        <taxon>Nocardiopsidaceae</taxon>
        <taxon>Nocardiopsis</taxon>
    </lineage>
</organism>